<proteinExistence type="predicted"/>
<dbReference type="Proteomes" id="UP001226651">
    <property type="component" value="Chromosome"/>
</dbReference>
<organism evidence="1 2">
    <name type="scientific">Proteus appendicitidis</name>
    <dbReference type="NCBI Taxonomy" id="3034648"/>
    <lineage>
        <taxon>Bacteria</taxon>
        <taxon>Pseudomonadati</taxon>
        <taxon>Pseudomonadota</taxon>
        <taxon>Gammaproteobacteria</taxon>
        <taxon>Enterobacterales</taxon>
        <taxon>Morganellaceae</taxon>
        <taxon>Proteus</taxon>
    </lineage>
</organism>
<protein>
    <submittedName>
        <fullName evidence="1">Uncharacterized protein</fullName>
    </submittedName>
</protein>
<evidence type="ECO:0000313" key="2">
    <source>
        <dbReference type="Proteomes" id="UP001226651"/>
    </source>
</evidence>
<reference evidence="1 2" key="1">
    <citation type="submission" date="2023-06" db="EMBL/GenBank/DDBJ databases">
        <title>Proteus appendicitidis sp. nov., isolated from the appendiceal pus of an appendicitis patient in Yongzhou, China.</title>
        <authorList>
            <person name="Cai X."/>
        </authorList>
    </citation>
    <scope>NUCLEOTIDE SEQUENCE [LARGE SCALE GENOMIC DNA]</scope>
    <source>
        <strain evidence="1 2">HZ0627</strain>
    </source>
</reference>
<keyword evidence="2" id="KW-1185">Reference proteome</keyword>
<dbReference type="RefSeq" id="WP_285805655.1">
    <property type="nucleotide sequence ID" value="NZ_CP127389.1"/>
</dbReference>
<accession>A0ABY8YBJ2</accession>
<dbReference type="EMBL" id="CP127389">
    <property type="protein sequence ID" value="WIV89820.1"/>
    <property type="molecule type" value="Genomic_DNA"/>
</dbReference>
<sequence>MAHAIPLLFSLLAKLITDDKNKEERLFRMLDKALEWNKELPVKEQIVLIGQTTKMALTGKQ</sequence>
<gene>
    <name evidence="1" type="ORF">QQS39_07405</name>
</gene>
<name>A0ABY8YBJ2_9GAMM</name>
<evidence type="ECO:0000313" key="1">
    <source>
        <dbReference type="EMBL" id="WIV89820.1"/>
    </source>
</evidence>